<accession>A0ACB8B8X9</accession>
<protein>
    <submittedName>
        <fullName evidence="1">Uncharacterized protein</fullName>
    </submittedName>
</protein>
<gene>
    <name evidence="1" type="ORF">BV22DRAFT_1132339</name>
</gene>
<organism evidence="1 2">
    <name type="scientific">Leucogyrophana mollusca</name>
    <dbReference type="NCBI Taxonomy" id="85980"/>
    <lineage>
        <taxon>Eukaryota</taxon>
        <taxon>Fungi</taxon>
        <taxon>Dikarya</taxon>
        <taxon>Basidiomycota</taxon>
        <taxon>Agaricomycotina</taxon>
        <taxon>Agaricomycetes</taxon>
        <taxon>Agaricomycetidae</taxon>
        <taxon>Boletales</taxon>
        <taxon>Boletales incertae sedis</taxon>
        <taxon>Leucogyrophana</taxon>
    </lineage>
</organism>
<dbReference type="Proteomes" id="UP000790709">
    <property type="component" value="Unassembled WGS sequence"/>
</dbReference>
<sequence length="835" mass="93440">MSSMADHARRFGVVDVRAVHATEIADAVLDEGKIKQKNYHIVQKCWFPESILPVPITDHILPLLKDCAGAPLRPKKRKLNKDSLVQEQFQTGSSQTTYMSIGSQGRAGDGDGDSEILTPEESIVAGFFNVVTEALLYAVGTLLGRPTGVVIPRTKRIAPGLSTVKALGKRKQKKLERSEEKETVEKENEGENGEGESDDEGPFEAALTRSWSGYYSTHAVTGTPLAVKPDLVLSDRGQNSHATDPLAWNDVHMICELSRREWRLDLERTLYGKSCAMFKVQKDRRFVYAISVCDYLVRISMYDRSGAVHTRGYDIHKEPLTLIRVLVAFLYLPPQYLGYDPTVKLVSFPRELHPFLPIVRVGKHIYTIQSLCFSSDVVRGRATKCWCVERVQAVKLATPNHRYVVKDCWTNTDRQYREEVILQGLAGIKGVPTLIKAWTVKIGGSKPKHCDTTSRRRPQDFLLFFPSIAVETRAHRRLLMAPYAKPLVTFTSRRELLYCLIDIIDAHLHVVKRGVLHRDISIDNIMLYEELDQNGNLRRRGLLVDYDYAIPTNVPGRAISPGDRTGTIPFMAIGILAQYALSEFVELHTIAHDIESIVLVLIYICVAYDGPCNRLRTDKPFEETPLIGWVGGNWASRESTKQSQMATPLNLIKGVSSYFVPFQRLVRSLCQLVNSQVTYHARLLIADFLGDDSSDESVHGNSADALPTLCLDTASQPDVPLKPSSPILSNASVSTRFDSYKPGHCGRVFSERELPATDEPLTHAALRAILYAAVDKHPPMDDSKSAKAMVPLAKRPHPPFITEEHPAKRQKSAGKRTKRGTHKARSKAHKMKAER</sequence>
<proteinExistence type="predicted"/>
<evidence type="ECO:0000313" key="1">
    <source>
        <dbReference type="EMBL" id="KAH7921358.1"/>
    </source>
</evidence>
<evidence type="ECO:0000313" key="2">
    <source>
        <dbReference type="Proteomes" id="UP000790709"/>
    </source>
</evidence>
<keyword evidence="2" id="KW-1185">Reference proteome</keyword>
<comment type="caution">
    <text evidence="1">The sequence shown here is derived from an EMBL/GenBank/DDBJ whole genome shotgun (WGS) entry which is preliminary data.</text>
</comment>
<reference evidence="1" key="1">
    <citation type="journal article" date="2021" name="New Phytol.">
        <title>Evolutionary innovations through gain and loss of genes in the ectomycorrhizal Boletales.</title>
        <authorList>
            <person name="Wu G."/>
            <person name="Miyauchi S."/>
            <person name="Morin E."/>
            <person name="Kuo A."/>
            <person name="Drula E."/>
            <person name="Varga T."/>
            <person name="Kohler A."/>
            <person name="Feng B."/>
            <person name="Cao Y."/>
            <person name="Lipzen A."/>
            <person name="Daum C."/>
            <person name="Hundley H."/>
            <person name="Pangilinan J."/>
            <person name="Johnson J."/>
            <person name="Barry K."/>
            <person name="LaButti K."/>
            <person name="Ng V."/>
            <person name="Ahrendt S."/>
            <person name="Min B."/>
            <person name="Choi I.G."/>
            <person name="Park H."/>
            <person name="Plett J.M."/>
            <person name="Magnuson J."/>
            <person name="Spatafora J.W."/>
            <person name="Nagy L.G."/>
            <person name="Henrissat B."/>
            <person name="Grigoriev I.V."/>
            <person name="Yang Z.L."/>
            <person name="Xu J."/>
            <person name="Martin F.M."/>
        </authorList>
    </citation>
    <scope>NUCLEOTIDE SEQUENCE</scope>
    <source>
        <strain evidence="1">KUC20120723A-06</strain>
    </source>
</reference>
<dbReference type="EMBL" id="MU266530">
    <property type="protein sequence ID" value="KAH7921358.1"/>
    <property type="molecule type" value="Genomic_DNA"/>
</dbReference>
<name>A0ACB8B8X9_9AGAM</name>